<evidence type="ECO:0000259" key="1">
    <source>
        <dbReference type="Pfam" id="PF11258"/>
    </source>
</evidence>
<dbReference type="InterPro" id="IPR035328">
    <property type="entry name" value="DUF3048_C"/>
</dbReference>
<dbReference type="Pfam" id="PF17479">
    <property type="entry name" value="DUF3048_C"/>
    <property type="match status" value="1"/>
</dbReference>
<dbReference type="Pfam" id="PF11258">
    <property type="entry name" value="DUF3048"/>
    <property type="match status" value="1"/>
</dbReference>
<dbReference type="SUPFAM" id="SSF159774">
    <property type="entry name" value="YerB-like"/>
    <property type="match status" value="1"/>
</dbReference>
<gene>
    <name evidence="3" type="ORF">UFOPK1684_01081</name>
</gene>
<dbReference type="Gene3D" id="3.50.90.10">
    <property type="entry name" value="YerB-like"/>
    <property type="match status" value="1"/>
</dbReference>
<reference evidence="3" key="1">
    <citation type="submission" date="2020-05" db="EMBL/GenBank/DDBJ databases">
        <authorList>
            <person name="Chiriac C."/>
            <person name="Salcher M."/>
            <person name="Ghai R."/>
            <person name="Kavagutti S V."/>
        </authorList>
    </citation>
    <scope>NUCLEOTIDE SEQUENCE</scope>
</reference>
<dbReference type="InterPro" id="IPR021416">
    <property type="entry name" value="DUF3048_N"/>
</dbReference>
<feature type="domain" description="DUF3048" evidence="1">
    <location>
        <begin position="48"/>
        <end position="191"/>
    </location>
</feature>
<evidence type="ECO:0000259" key="2">
    <source>
        <dbReference type="Pfam" id="PF17479"/>
    </source>
</evidence>
<accession>A0A6J6EJ02</accession>
<sequence>MKLAPTASAIVALSLAVAGCAAVEEVEEVEVVEEVTEAVEVEAPRHPLTGFELGGETVSGPSIAIKIDNTDAGRPQVGISSADIVFEELVEGGVTRYLAIFHTDVPDEVGPVRSGRPQDAELVPSFGGVFVFSGVGNSNVREIIRGSGLQLVEHDTSGGTPDGDFFFRSDRKPAPLNLHIEAASLLENYQDLAAPVQQFLFKTAPEEASAFVDGVPAEEIRVVFSNRVQSNWEWDAATGTYLKVLLNGSPDLDANGTQISATNLLIFAPNYFDVEGLPSAKVGQSREDAIIATGGKLINGLFDTKELGAPIKLFYGAEQSVFLSPGKTFILLPPGVGSLASGVTPGSITYVSNGEEIARDF</sequence>
<proteinExistence type="predicted"/>
<name>A0A6J6EJ02_9ZZZZ</name>
<protein>
    <submittedName>
        <fullName evidence="3">Unannotated protein</fullName>
    </submittedName>
</protein>
<dbReference type="AlphaFoldDB" id="A0A6J6EJ02"/>
<feature type="domain" description="DUF3048" evidence="2">
    <location>
        <begin position="220"/>
        <end position="330"/>
    </location>
</feature>
<evidence type="ECO:0000313" key="3">
    <source>
        <dbReference type="EMBL" id="CAB4576541.1"/>
    </source>
</evidence>
<dbReference type="EMBL" id="CAEZTM010000053">
    <property type="protein sequence ID" value="CAB4576541.1"/>
    <property type="molecule type" value="Genomic_DNA"/>
</dbReference>
<dbReference type="PROSITE" id="PS51257">
    <property type="entry name" value="PROKAR_LIPOPROTEIN"/>
    <property type="match status" value="1"/>
</dbReference>
<organism evidence="3">
    <name type="scientific">freshwater metagenome</name>
    <dbReference type="NCBI Taxonomy" id="449393"/>
    <lineage>
        <taxon>unclassified sequences</taxon>
        <taxon>metagenomes</taxon>
        <taxon>ecological metagenomes</taxon>
    </lineage>
</organism>
<dbReference type="InterPro" id="IPR023158">
    <property type="entry name" value="YerB-like_sf"/>
</dbReference>